<accession>A0AAD4CIK8</accession>
<gene>
    <name evidence="3" type="ORF">FE257_010480</name>
</gene>
<organism evidence="3 4">
    <name type="scientific">Aspergillus nanangensis</name>
    <dbReference type="NCBI Taxonomy" id="2582783"/>
    <lineage>
        <taxon>Eukaryota</taxon>
        <taxon>Fungi</taxon>
        <taxon>Dikarya</taxon>
        <taxon>Ascomycota</taxon>
        <taxon>Pezizomycotina</taxon>
        <taxon>Eurotiomycetes</taxon>
        <taxon>Eurotiomycetidae</taxon>
        <taxon>Eurotiales</taxon>
        <taxon>Aspergillaceae</taxon>
        <taxon>Aspergillus</taxon>
        <taxon>Aspergillus subgen. Circumdati</taxon>
    </lineage>
</organism>
<reference evidence="3" key="1">
    <citation type="journal article" date="2019" name="Beilstein J. Org. Chem.">
        <title>Nanangenines: drimane sesquiterpenoids as the dominant metabolite cohort of a novel Australian fungus, Aspergillus nanangensis.</title>
        <authorList>
            <person name="Lacey H.J."/>
            <person name="Gilchrist C.L.M."/>
            <person name="Crombie A."/>
            <person name="Kalaitzis J.A."/>
            <person name="Vuong D."/>
            <person name="Rutledge P.J."/>
            <person name="Turner P."/>
            <person name="Pitt J.I."/>
            <person name="Lacey E."/>
            <person name="Chooi Y.H."/>
            <person name="Piggott A.M."/>
        </authorList>
    </citation>
    <scope>NUCLEOTIDE SEQUENCE</scope>
    <source>
        <strain evidence="3">MST-FP2251</strain>
    </source>
</reference>
<proteinExistence type="predicted"/>
<comment type="caution">
    <text evidence="3">The sequence shown here is derived from an EMBL/GenBank/DDBJ whole genome shotgun (WGS) entry which is preliminary data.</text>
</comment>
<keyword evidence="4" id="KW-1185">Reference proteome</keyword>
<feature type="region of interest" description="Disordered" evidence="1">
    <location>
        <begin position="484"/>
        <end position="521"/>
    </location>
</feature>
<reference evidence="3" key="2">
    <citation type="submission" date="2020-02" db="EMBL/GenBank/DDBJ databases">
        <authorList>
            <person name="Gilchrist C.L.M."/>
            <person name="Chooi Y.-H."/>
        </authorList>
    </citation>
    <scope>NUCLEOTIDE SEQUENCE</scope>
    <source>
        <strain evidence="3">MST-FP2251</strain>
    </source>
</reference>
<feature type="compositionally biased region" description="Basic and acidic residues" evidence="1">
    <location>
        <begin position="506"/>
        <end position="521"/>
    </location>
</feature>
<evidence type="ECO:0000259" key="2">
    <source>
        <dbReference type="Pfam" id="PF17111"/>
    </source>
</evidence>
<feature type="domain" description="Azaphilone pigments biosynthesis cluster protein L N-terminal" evidence="2">
    <location>
        <begin position="3"/>
        <end position="188"/>
    </location>
</feature>
<evidence type="ECO:0000313" key="3">
    <source>
        <dbReference type="EMBL" id="KAF9887226.1"/>
    </source>
</evidence>
<dbReference type="EMBL" id="VCAU01000065">
    <property type="protein sequence ID" value="KAF9887226.1"/>
    <property type="molecule type" value="Genomic_DNA"/>
</dbReference>
<dbReference type="Proteomes" id="UP001194746">
    <property type="component" value="Unassembled WGS sequence"/>
</dbReference>
<dbReference type="Pfam" id="PF17111">
    <property type="entry name" value="PigL_N"/>
    <property type="match status" value="1"/>
</dbReference>
<dbReference type="AlphaFoldDB" id="A0AAD4CIK8"/>
<evidence type="ECO:0000256" key="1">
    <source>
        <dbReference type="SAM" id="MobiDB-lite"/>
    </source>
</evidence>
<sequence length="521" mass="58262">MVEPLSITASVLAVITAAVQSTKSLCDTLKRFKGRDKTLRRLQDELQDLTNILDSLAQVTKAEMSMVALLQGPIDRCNQICRDFEQSMKAFSGKSTTGLRDWAKMEFMRGDINEFIDTIAGHSSKVSQKVLQEYNEMIQDTAYNLEVHLQRIDEKMTRFTIQDIDASDIDINLEDEREVTKQCLRICEDARSFIESLTARESAILGETVKSGAENDTQSRFEAQLLTRQALDKNRDGFAEIVGRLQERLESVVLNGDRSDKERLGLQEDIQISKQCLEVCKMASEASRQKIYRIGEVVADGDSDQVVVTTLADLFDIKKALSKGNSAQLVGSMTEEALRHLAEKRYSSRFGALAPAPTEVVATSSPSVFETPKGRLLGTDYEEQSAGLKTRHNRPSPNEMRKRAIMMNNDSRDVKQLHGTADGGTTLDRRIQNRTNVFEYITADEDVFQLIGSSNGQTIIAKSVSAKAYATQCFGDVSDSTFQQVSKDRRRNTEQREIEAQQGTRFELHGPGRKLDGTSQI</sequence>
<evidence type="ECO:0000313" key="4">
    <source>
        <dbReference type="Proteomes" id="UP001194746"/>
    </source>
</evidence>
<dbReference type="InterPro" id="IPR031348">
    <property type="entry name" value="PigL_N"/>
</dbReference>
<name>A0AAD4CIK8_ASPNN</name>
<protein>
    <recommendedName>
        <fullName evidence="2">Azaphilone pigments biosynthesis cluster protein L N-terminal domain-containing protein</fullName>
    </recommendedName>
</protein>